<evidence type="ECO:0000256" key="6">
    <source>
        <dbReference type="SAM" id="MobiDB-lite"/>
    </source>
</evidence>
<dbReference type="InterPro" id="IPR029045">
    <property type="entry name" value="ClpP/crotonase-like_dom_sf"/>
</dbReference>
<dbReference type="SMART" id="SM00245">
    <property type="entry name" value="TSPc"/>
    <property type="match status" value="1"/>
</dbReference>
<feature type="compositionally biased region" description="Basic and acidic residues" evidence="6">
    <location>
        <begin position="460"/>
        <end position="493"/>
    </location>
</feature>
<dbReference type="SMART" id="SM00228">
    <property type="entry name" value="PDZ"/>
    <property type="match status" value="1"/>
</dbReference>
<keyword evidence="4 5" id="KW-0720">Serine protease</keyword>
<dbReference type="CDD" id="cd06782">
    <property type="entry name" value="cpPDZ_CPP-like"/>
    <property type="match status" value="1"/>
</dbReference>
<dbReference type="InterPro" id="IPR001478">
    <property type="entry name" value="PDZ"/>
</dbReference>
<dbReference type="Pfam" id="PF03572">
    <property type="entry name" value="Peptidase_S41"/>
    <property type="match status" value="1"/>
</dbReference>
<dbReference type="SUPFAM" id="SSF50156">
    <property type="entry name" value="PDZ domain-like"/>
    <property type="match status" value="1"/>
</dbReference>
<evidence type="ECO:0000259" key="7">
    <source>
        <dbReference type="PROSITE" id="PS50106"/>
    </source>
</evidence>
<dbReference type="NCBIfam" id="TIGR00225">
    <property type="entry name" value="prc"/>
    <property type="match status" value="1"/>
</dbReference>
<name>A0ABR6XHY7_9BURK</name>
<dbReference type="InterPro" id="IPR041489">
    <property type="entry name" value="PDZ_6"/>
</dbReference>
<evidence type="ECO:0000256" key="5">
    <source>
        <dbReference type="RuleBase" id="RU004404"/>
    </source>
</evidence>
<organism evidence="8 9">
    <name type="scientific">Undibacterium aquatile</name>
    <dbReference type="NCBI Taxonomy" id="1537398"/>
    <lineage>
        <taxon>Bacteria</taxon>
        <taxon>Pseudomonadati</taxon>
        <taxon>Pseudomonadota</taxon>
        <taxon>Betaproteobacteria</taxon>
        <taxon>Burkholderiales</taxon>
        <taxon>Oxalobacteraceae</taxon>
        <taxon>Undibacterium</taxon>
    </lineage>
</organism>
<dbReference type="InterPro" id="IPR036034">
    <property type="entry name" value="PDZ_sf"/>
</dbReference>
<proteinExistence type="inferred from homology"/>
<keyword evidence="9" id="KW-1185">Reference proteome</keyword>
<evidence type="ECO:0000256" key="3">
    <source>
        <dbReference type="ARBA" id="ARBA00022801"/>
    </source>
</evidence>
<comment type="caution">
    <text evidence="8">The sequence shown here is derived from an EMBL/GenBank/DDBJ whole genome shotgun (WGS) entry which is preliminary data.</text>
</comment>
<dbReference type="Gene3D" id="3.30.750.44">
    <property type="match status" value="1"/>
</dbReference>
<dbReference type="Gene3D" id="2.30.42.10">
    <property type="match status" value="1"/>
</dbReference>
<dbReference type="Gene3D" id="3.90.226.10">
    <property type="entry name" value="2-enoyl-CoA Hydratase, Chain A, domain 1"/>
    <property type="match status" value="1"/>
</dbReference>
<dbReference type="PANTHER" id="PTHR32060">
    <property type="entry name" value="TAIL-SPECIFIC PROTEASE"/>
    <property type="match status" value="1"/>
</dbReference>
<feature type="region of interest" description="Disordered" evidence="6">
    <location>
        <begin position="451"/>
        <end position="493"/>
    </location>
</feature>
<dbReference type="RefSeq" id="WP_186884380.1">
    <property type="nucleotide sequence ID" value="NZ_JACOFT010000005.1"/>
</dbReference>
<comment type="similarity">
    <text evidence="1 5">Belongs to the peptidase S41A family.</text>
</comment>
<dbReference type="SUPFAM" id="SSF52096">
    <property type="entry name" value="ClpP/crotonase"/>
    <property type="match status" value="1"/>
</dbReference>
<gene>
    <name evidence="8" type="ORF">H8K26_13855</name>
</gene>
<dbReference type="InterPro" id="IPR005151">
    <property type="entry name" value="Tail-specific_protease"/>
</dbReference>
<keyword evidence="2 5" id="KW-0645">Protease</keyword>
<dbReference type="Pfam" id="PF17820">
    <property type="entry name" value="PDZ_6"/>
    <property type="match status" value="1"/>
</dbReference>
<accession>A0ABR6XHY7</accession>
<evidence type="ECO:0000256" key="1">
    <source>
        <dbReference type="ARBA" id="ARBA00009179"/>
    </source>
</evidence>
<feature type="domain" description="PDZ" evidence="7">
    <location>
        <begin position="89"/>
        <end position="157"/>
    </location>
</feature>
<reference evidence="8 9" key="1">
    <citation type="submission" date="2020-08" db="EMBL/GenBank/DDBJ databases">
        <title>Novel species isolated from subtropical streams in China.</title>
        <authorList>
            <person name="Lu H."/>
        </authorList>
    </citation>
    <scope>NUCLEOTIDE SEQUENCE [LARGE SCALE GENOMIC DNA]</scope>
    <source>
        <strain evidence="8 9">CCTCC AB 2015119</strain>
    </source>
</reference>
<protein>
    <submittedName>
        <fullName evidence="8">S41 family peptidase</fullName>
    </submittedName>
</protein>
<dbReference type="EMBL" id="JACOFT010000005">
    <property type="protein sequence ID" value="MBC3812527.1"/>
    <property type="molecule type" value="Genomic_DNA"/>
</dbReference>
<evidence type="ECO:0000256" key="4">
    <source>
        <dbReference type="ARBA" id="ARBA00022825"/>
    </source>
</evidence>
<dbReference type="PROSITE" id="PS50106">
    <property type="entry name" value="PDZ"/>
    <property type="match status" value="1"/>
</dbReference>
<evidence type="ECO:0000313" key="8">
    <source>
        <dbReference type="EMBL" id="MBC3812527.1"/>
    </source>
</evidence>
<keyword evidence="3 5" id="KW-0378">Hydrolase</keyword>
<evidence type="ECO:0000313" key="9">
    <source>
        <dbReference type="Proteomes" id="UP000637632"/>
    </source>
</evidence>
<sequence length="493" mass="53510">MGSKFKNFGLIGLGMVAGVAVSMQFSALAQKNAGSPLPVEELRQLADVFGLIKSDYVEPVDDNKLLTEAISGMVASLDPHSAYLDKKSFKELKEGTQGKFVGLGIEVGMEDGYVKIVSPIEDSPAYRAGLKPGDLITRLDSLPVKGMTLDEAVKKMRGEPNTKITLTIARKTEDKPIIVTITRELIKQQSVKAKIVEPGYAWLRISQFQEPTVEDMAKKIQILYAQDPAIKGLVLDLRNDPGGVLPGAVGVSAAFLPKDVPVVSTNGQLADSKATFYAKREYYAGRAMGDPLAKLPEAIKNVPMVVLINTGSASASEIVAGALQDYKRATVIGTQSFGKGSVQTIRQISADTAVKLTTARYYTPNGRSIQAKGIVPDLNVEETAEGDGFNSFRAREADLQKHLTNDKEKEVVRPKVDELEEEQRLLALAKKSKPLEYGSKEDFQLAQALNHLKGLPVKVTEPKEVKETKDAAKDGAEKSEKTDKDGKSDHKKK</sequence>
<dbReference type="CDD" id="cd07560">
    <property type="entry name" value="Peptidase_S41_CPP"/>
    <property type="match status" value="1"/>
</dbReference>
<dbReference type="InterPro" id="IPR055210">
    <property type="entry name" value="CtpA/B_N"/>
</dbReference>
<dbReference type="Pfam" id="PF22694">
    <property type="entry name" value="CtpB_N-like"/>
    <property type="match status" value="1"/>
</dbReference>
<dbReference type="InterPro" id="IPR004447">
    <property type="entry name" value="Peptidase_S41A"/>
</dbReference>
<evidence type="ECO:0000256" key="2">
    <source>
        <dbReference type="ARBA" id="ARBA00022670"/>
    </source>
</evidence>
<dbReference type="Proteomes" id="UP000637632">
    <property type="component" value="Unassembled WGS sequence"/>
</dbReference>
<dbReference type="PANTHER" id="PTHR32060:SF30">
    <property type="entry name" value="CARBOXY-TERMINAL PROCESSING PROTEASE CTPA"/>
    <property type="match status" value="1"/>
</dbReference>